<dbReference type="AlphaFoldDB" id="A0A4R2BYG6"/>
<evidence type="ECO:0000313" key="2">
    <source>
        <dbReference type="Proteomes" id="UP000295043"/>
    </source>
</evidence>
<proteinExistence type="predicted"/>
<protein>
    <recommendedName>
        <fullName evidence="3">Acetyltransferase</fullName>
    </recommendedName>
</protein>
<evidence type="ECO:0008006" key="3">
    <source>
        <dbReference type="Google" id="ProtNLM"/>
    </source>
</evidence>
<comment type="caution">
    <text evidence="1">The sequence shown here is derived from an EMBL/GenBank/DDBJ whole genome shotgun (WGS) entry which is preliminary data.</text>
</comment>
<sequence>MGWTFQRNRQARRFCEKHGFVAVEETGGRRNGEKEPDVLYRWVKDRG</sequence>
<dbReference type="InterPro" id="IPR016181">
    <property type="entry name" value="Acyl_CoA_acyltransferase"/>
</dbReference>
<dbReference type="Proteomes" id="UP000295043">
    <property type="component" value="Unassembled WGS sequence"/>
</dbReference>
<reference evidence="1 2" key="1">
    <citation type="submission" date="2019-03" db="EMBL/GenBank/DDBJ databases">
        <title>Genomic Encyclopedia of Type Strains, Phase IV (KMG-V): Genome sequencing to study the core and pangenomes of soil and plant-associated prokaryotes.</title>
        <authorList>
            <person name="Whitman W."/>
        </authorList>
    </citation>
    <scope>NUCLEOTIDE SEQUENCE [LARGE SCALE GENOMIC DNA]</scope>
    <source>
        <strain evidence="1 2">23C40</strain>
    </source>
</reference>
<dbReference type="EMBL" id="SLVU01000003">
    <property type="protein sequence ID" value="TCN33018.1"/>
    <property type="molecule type" value="Genomic_DNA"/>
</dbReference>
<organism evidence="1 2">
    <name type="scientific">Sinorhizobium americanum</name>
    <dbReference type="NCBI Taxonomy" id="194963"/>
    <lineage>
        <taxon>Bacteria</taxon>
        <taxon>Pseudomonadati</taxon>
        <taxon>Pseudomonadota</taxon>
        <taxon>Alphaproteobacteria</taxon>
        <taxon>Hyphomicrobiales</taxon>
        <taxon>Rhizobiaceae</taxon>
        <taxon>Sinorhizobium/Ensifer group</taxon>
        <taxon>Sinorhizobium</taxon>
    </lineage>
</organism>
<name>A0A4R2BYG6_9HYPH</name>
<gene>
    <name evidence="1" type="ORF">EV184_10331</name>
</gene>
<dbReference type="SUPFAM" id="SSF55729">
    <property type="entry name" value="Acyl-CoA N-acyltransferases (Nat)"/>
    <property type="match status" value="1"/>
</dbReference>
<dbReference type="Gene3D" id="3.40.630.30">
    <property type="match status" value="1"/>
</dbReference>
<accession>A0A4R2BYG6</accession>
<evidence type="ECO:0000313" key="1">
    <source>
        <dbReference type="EMBL" id="TCN33018.1"/>
    </source>
</evidence>